<dbReference type="GO" id="GO:0004618">
    <property type="term" value="F:phosphoglycerate kinase activity"/>
    <property type="evidence" value="ECO:0007669"/>
    <property type="project" value="UniProtKB-UniRule"/>
</dbReference>
<dbReference type="EC" id="2.7.2.3" evidence="5 13"/>
<evidence type="ECO:0000256" key="15">
    <source>
        <dbReference type="PIRSR" id="PIRSR000724-2"/>
    </source>
</evidence>
<feature type="binding site" evidence="13">
    <location>
        <position position="113"/>
    </location>
    <ligand>
        <name>substrate</name>
    </ligand>
</feature>
<evidence type="ECO:0000256" key="2">
    <source>
        <dbReference type="ARBA" id="ARBA00004496"/>
    </source>
</evidence>
<proteinExistence type="inferred from homology"/>
<sequence>MDDYDLSGQNVILRIDINSSINPENGDLLDDTRIKRHSATVKELSDNNARVIVLAHQSRPGKLDFVNLENHGKRMSQIINKEVKFVDDLYGDKAIKEISNLKNGDIILLDNVRFDKEEIELSQFTDNNFKLQKNSGMVKKLSPHASYFINDAFAASHRCQPSLVGFTENMPALAGRVMQRELDFLGKAISSGPTPRIAVLGGSKAADSVAIAENFLEKGVERILTGGVVANIFLIASGVDIGKPSTEFIQKQIPDHNNVIDLAKKLLDKYEERIQLPTDVALNIDGKRNGTNVDNLPKNYSLFDIGIDTLVNYISIIEKAGTIIANGPMGVFEDSEFATGTNEIFSAISKSKGMTVVGGGETAMAFNQMGLANGIKHISTGGGACISFMSGETMPALEAMRRSKNLFSK</sequence>
<dbReference type="SUPFAM" id="SSF53748">
    <property type="entry name" value="Phosphoglycerate kinase"/>
    <property type="match status" value="1"/>
</dbReference>
<feature type="binding site" evidence="13 14">
    <location>
        <begin position="16"/>
        <end position="18"/>
    </location>
    <ligand>
        <name>substrate</name>
    </ligand>
</feature>
<feature type="binding site" evidence="13 14">
    <location>
        <begin position="56"/>
        <end position="59"/>
    </location>
    <ligand>
        <name>substrate</name>
    </ligand>
</feature>
<reference evidence="17 18" key="1">
    <citation type="submission" date="2016-08" db="EMBL/GenBank/DDBJ databases">
        <title>New Insights into Marine Group III Euryarchaeota, from dark to light.</title>
        <authorList>
            <person name="Haro-Moreno J.M."/>
            <person name="Rodriguez-Valera F."/>
            <person name="Lopez-Garcia P."/>
            <person name="Moreira D."/>
            <person name="Martin-Cuadrado A.B."/>
        </authorList>
    </citation>
    <scope>NUCLEOTIDE SEQUENCE [LARGE SCALE GENOMIC DNA]</scope>
    <source>
        <strain evidence="17">CG-Epi3</strain>
    </source>
</reference>
<dbReference type="FunFam" id="3.40.50.1260:FF:000006">
    <property type="entry name" value="Phosphoglycerate kinase"/>
    <property type="match status" value="1"/>
</dbReference>
<dbReference type="GO" id="GO:0043531">
    <property type="term" value="F:ADP binding"/>
    <property type="evidence" value="ECO:0007669"/>
    <property type="project" value="TreeGrafter"/>
</dbReference>
<keyword evidence="8 13" id="KW-0808">Transferase</keyword>
<keyword evidence="7 13" id="KW-0963">Cytoplasm</keyword>
<dbReference type="Pfam" id="PF00162">
    <property type="entry name" value="PGK"/>
    <property type="match status" value="1"/>
</dbReference>
<dbReference type="GO" id="GO:0005524">
    <property type="term" value="F:ATP binding"/>
    <property type="evidence" value="ECO:0007669"/>
    <property type="project" value="UniProtKB-KW"/>
</dbReference>
<comment type="catalytic activity">
    <reaction evidence="1 13 16">
        <text>(2R)-3-phosphoglycerate + ATP = (2R)-3-phospho-glyceroyl phosphate + ADP</text>
        <dbReference type="Rhea" id="RHEA:14801"/>
        <dbReference type="ChEBI" id="CHEBI:30616"/>
        <dbReference type="ChEBI" id="CHEBI:57604"/>
        <dbReference type="ChEBI" id="CHEBI:58272"/>
        <dbReference type="ChEBI" id="CHEBI:456216"/>
        <dbReference type="EC" id="2.7.2.3"/>
    </reaction>
</comment>
<evidence type="ECO:0000256" key="4">
    <source>
        <dbReference type="ARBA" id="ARBA00008982"/>
    </source>
</evidence>
<evidence type="ECO:0000256" key="9">
    <source>
        <dbReference type="ARBA" id="ARBA00022741"/>
    </source>
</evidence>
<keyword evidence="12 13" id="KW-0324">Glycolysis</keyword>
<name>A0A1J5UBG2_9ARCH</name>
<evidence type="ECO:0000256" key="16">
    <source>
        <dbReference type="RuleBase" id="RU000532"/>
    </source>
</evidence>
<dbReference type="InterPro" id="IPR015824">
    <property type="entry name" value="Phosphoglycerate_kinase_N"/>
</dbReference>
<dbReference type="AlphaFoldDB" id="A0A1J5UBG2"/>
<dbReference type="HAMAP" id="MF_00145">
    <property type="entry name" value="Phosphoglyc_kinase"/>
    <property type="match status" value="1"/>
</dbReference>
<dbReference type="PANTHER" id="PTHR11406:SF23">
    <property type="entry name" value="PHOSPHOGLYCERATE KINASE 1, CHLOROPLASTIC-RELATED"/>
    <property type="match status" value="1"/>
</dbReference>
<dbReference type="EMBL" id="MIYY01000021">
    <property type="protein sequence ID" value="OIR23252.1"/>
    <property type="molecule type" value="Genomic_DNA"/>
</dbReference>
<feature type="binding site" evidence="13">
    <location>
        <position position="33"/>
    </location>
    <ligand>
        <name>substrate</name>
    </ligand>
</feature>
<evidence type="ECO:0000256" key="7">
    <source>
        <dbReference type="ARBA" id="ARBA00022490"/>
    </source>
</evidence>
<comment type="pathway">
    <text evidence="3 13">Carbohydrate degradation; glycolysis; pyruvate from D-glyceraldehyde 3-phosphate: step 2/5.</text>
</comment>
<evidence type="ECO:0000256" key="8">
    <source>
        <dbReference type="ARBA" id="ARBA00022679"/>
    </source>
</evidence>
<protein>
    <recommendedName>
        <fullName evidence="6 13">Phosphoglycerate kinase</fullName>
        <ecNumber evidence="5 13">2.7.2.3</ecNumber>
    </recommendedName>
</protein>
<comment type="caution">
    <text evidence="13">Lacks conserved residue(s) required for the propagation of feature annotation.</text>
</comment>
<feature type="binding site" evidence="14">
    <location>
        <position position="113"/>
    </location>
    <ligand>
        <name>(2R)-3-phosphoglycerate</name>
        <dbReference type="ChEBI" id="CHEBI:58272"/>
    </ligand>
</feature>
<keyword evidence="10 13" id="KW-0418">Kinase</keyword>
<organism evidence="17 18">
    <name type="scientific">Marine Group III euryarchaeote CG-Epi3</name>
    <dbReference type="NCBI Taxonomy" id="1888997"/>
    <lineage>
        <taxon>Archaea</taxon>
        <taxon>Methanobacteriati</taxon>
        <taxon>Thermoplasmatota</taxon>
        <taxon>Thermoplasmata</taxon>
        <taxon>Candidatus Thermoprofundales</taxon>
    </lineage>
</organism>
<dbReference type="GO" id="GO:0005829">
    <property type="term" value="C:cytosol"/>
    <property type="evidence" value="ECO:0007669"/>
    <property type="project" value="TreeGrafter"/>
</dbReference>
<feature type="binding site" evidence="13">
    <location>
        <begin position="359"/>
        <end position="362"/>
    </location>
    <ligand>
        <name>ATP</name>
        <dbReference type="ChEBI" id="CHEBI:30616"/>
    </ligand>
</feature>
<evidence type="ECO:0000256" key="10">
    <source>
        <dbReference type="ARBA" id="ARBA00022777"/>
    </source>
</evidence>
<keyword evidence="9 13" id="KW-0547">Nucleotide-binding</keyword>
<dbReference type="UniPathway" id="UPA00109">
    <property type="reaction ID" value="UER00185"/>
</dbReference>
<comment type="subcellular location">
    <subcellularLocation>
        <location evidence="2 13">Cytoplasm</location>
    </subcellularLocation>
</comment>
<evidence type="ECO:0000313" key="18">
    <source>
        <dbReference type="Proteomes" id="UP000183138"/>
    </source>
</evidence>
<evidence type="ECO:0000313" key="17">
    <source>
        <dbReference type="EMBL" id="OIR23252.1"/>
    </source>
</evidence>
<dbReference type="Gene3D" id="3.40.50.1260">
    <property type="entry name" value="Phosphoglycerate kinase, N-terminal domain"/>
    <property type="match status" value="2"/>
</dbReference>
<feature type="binding site" evidence="14">
    <location>
        <position position="33"/>
    </location>
    <ligand>
        <name>(2R)-3-phosphoglycerate</name>
        <dbReference type="ChEBI" id="CHEBI:58272"/>
    </ligand>
</feature>
<evidence type="ECO:0000256" key="11">
    <source>
        <dbReference type="ARBA" id="ARBA00022840"/>
    </source>
</evidence>
<dbReference type="GO" id="GO:0006094">
    <property type="term" value="P:gluconeogenesis"/>
    <property type="evidence" value="ECO:0007669"/>
    <property type="project" value="TreeGrafter"/>
</dbReference>
<dbReference type="PIRSF" id="PIRSF000724">
    <property type="entry name" value="Pgk"/>
    <property type="match status" value="1"/>
</dbReference>
<keyword evidence="11 13" id="KW-0067">ATP-binding</keyword>
<evidence type="ECO:0000256" key="1">
    <source>
        <dbReference type="ARBA" id="ARBA00000642"/>
    </source>
</evidence>
<evidence type="ECO:0000256" key="5">
    <source>
        <dbReference type="ARBA" id="ARBA00013061"/>
    </source>
</evidence>
<dbReference type="Proteomes" id="UP000183138">
    <property type="component" value="Unassembled WGS sequence"/>
</dbReference>
<evidence type="ECO:0000256" key="3">
    <source>
        <dbReference type="ARBA" id="ARBA00004838"/>
    </source>
</evidence>
<dbReference type="GO" id="GO:0006096">
    <property type="term" value="P:glycolytic process"/>
    <property type="evidence" value="ECO:0007669"/>
    <property type="project" value="UniProtKB-UniRule"/>
</dbReference>
<evidence type="ECO:0000256" key="14">
    <source>
        <dbReference type="PIRSR" id="PIRSR000724-1"/>
    </source>
</evidence>
<evidence type="ECO:0000256" key="13">
    <source>
        <dbReference type="HAMAP-Rule" id="MF_00145"/>
    </source>
</evidence>
<evidence type="ECO:0000256" key="12">
    <source>
        <dbReference type="ARBA" id="ARBA00023152"/>
    </source>
</evidence>
<accession>A0A1J5UBG2</accession>
<evidence type="ECO:0000256" key="6">
    <source>
        <dbReference type="ARBA" id="ARBA00016471"/>
    </source>
</evidence>
<feature type="binding site" evidence="14">
    <location>
        <position position="158"/>
    </location>
    <ligand>
        <name>(2R)-3-phosphoglycerate</name>
        <dbReference type="ChEBI" id="CHEBI:58272"/>
    </ligand>
</feature>
<comment type="caution">
    <text evidence="17">The sequence shown here is derived from an EMBL/GenBank/DDBJ whole genome shotgun (WGS) entry which is preliminary data.</text>
</comment>
<dbReference type="PRINTS" id="PR00477">
    <property type="entry name" value="PHGLYCKINASE"/>
</dbReference>
<dbReference type="InterPro" id="IPR001576">
    <property type="entry name" value="Phosphoglycerate_kinase"/>
</dbReference>
<dbReference type="InterPro" id="IPR036043">
    <property type="entry name" value="Phosphoglycerate_kinase_sf"/>
</dbReference>
<dbReference type="FunFam" id="3.40.50.1260:FF:000012">
    <property type="entry name" value="Phosphoglycerate kinase"/>
    <property type="match status" value="1"/>
</dbReference>
<comment type="subunit">
    <text evidence="13">Monomer.</text>
</comment>
<feature type="binding site" evidence="13">
    <location>
        <position position="158"/>
    </location>
    <ligand>
        <name>substrate</name>
    </ligand>
</feature>
<feature type="binding site" evidence="13 15">
    <location>
        <position position="333"/>
    </location>
    <ligand>
        <name>ATP</name>
        <dbReference type="ChEBI" id="CHEBI:30616"/>
    </ligand>
</feature>
<comment type="similarity">
    <text evidence="4 13 16">Belongs to the phosphoglycerate kinase family.</text>
</comment>
<gene>
    <name evidence="13" type="primary">pgk</name>
    <name evidence="17" type="ORF">BEU00_03590</name>
</gene>
<dbReference type="PANTHER" id="PTHR11406">
    <property type="entry name" value="PHOSPHOGLYCERATE KINASE"/>
    <property type="match status" value="1"/>
</dbReference>